<feature type="region of interest" description="Disordered" evidence="1">
    <location>
        <begin position="85"/>
        <end position="119"/>
    </location>
</feature>
<evidence type="ECO:0000256" key="1">
    <source>
        <dbReference type="SAM" id="MobiDB-lite"/>
    </source>
</evidence>
<organism evidence="2 3">
    <name type="scientific">Liparis tanakae</name>
    <name type="common">Tanaka's snailfish</name>
    <dbReference type="NCBI Taxonomy" id="230148"/>
    <lineage>
        <taxon>Eukaryota</taxon>
        <taxon>Metazoa</taxon>
        <taxon>Chordata</taxon>
        <taxon>Craniata</taxon>
        <taxon>Vertebrata</taxon>
        <taxon>Euteleostomi</taxon>
        <taxon>Actinopterygii</taxon>
        <taxon>Neopterygii</taxon>
        <taxon>Teleostei</taxon>
        <taxon>Neoteleostei</taxon>
        <taxon>Acanthomorphata</taxon>
        <taxon>Eupercaria</taxon>
        <taxon>Perciformes</taxon>
        <taxon>Cottioidei</taxon>
        <taxon>Cottales</taxon>
        <taxon>Liparidae</taxon>
        <taxon>Liparis</taxon>
    </lineage>
</organism>
<feature type="compositionally biased region" description="Basic and acidic residues" evidence="1">
    <location>
        <begin position="41"/>
        <end position="56"/>
    </location>
</feature>
<feature type="compositionally biased region" description="Polar residues" evidence="1">
    <location>
        <begin position="1"/>
        <end position="16"/>
    </location>
</feature>
<accession>A0A4Z2GHH1</accession>
<comment type="caution">
    <text evidence="2">The sequence shown here is derived from an EMBL/GenBank/DDBJ whole genome shotgun (WGS) entry which is preliminary data.</text>
</comment>
<feature type="region of interest" description="Disordered" evidence="1">
    <location>
        <begin position="1"/>
        <end position="71"/>
    </location>
</feature>
<evidence type="ECO:0000313" key="2">
    <source>
        <dbReference type="EMBL" id="TNN52770.1"/>
    </source>
</evidence>
<reference evidence="2 3" key="1">
    <citation type="submission" date="2019-03" db="EMBL/GenBank/DDBJ databases">
        <title>First draft genome of Liparis tanakae, snailfish: a comprehensive survey of snailfish specific genes.</title>
        <authorList>
            <person name="Kim W."/>
            <person name="Song I."/>
            <person name="Jeong J.-H."/>
            <person name="Kim D."/>
            <person name="Kim S."/>
            <person name="Ryu S."/>
            <person name="Song J.Y."/>
            <person name="Lee S.K."/>
        </authorList>
    </citation>
    <scope>NUCLEOTIDE SEQUENCE [LARGE SCALE GENOMIC DNA]</scope>
    <source>
        <tissue evidence="2">Muscle</tissue>
    </source>
</reference>
<keyword evidence="3" id="KW-1185">Reference proteome</keyword>
<sequence length="119" mass="12807">MKKDITSLSQSVSTEQGRAPGTSETERHRNHPPLSQGDQPAHTEQHAQPEPARAETESPAWQTGTSVGGLSRGCLLLSGELESYLSHRSPQEVAPKLPPPDRAADPPPPFLIDQTGKDI</sequence>
<dbReference type="AlphaFoldDB" id="A0A4Z2GHH1"/>
<proteinExistence type="predicted"/>
<protein>
    <submittedName>
        <fullName evidence="2">Uncharacterized protein</fullName>
    </submittedName>
</protein>
<feature type="compositionally biased region" description="Pro residues" evidence="1">
    <location>
        <begin position="96"/>
        <end position="110"/>
    </location>
</feature>
<dbReference type="EMBL" id="SRLO01000536">
    <property type="protein sequence ID" value="TNN52770.1"/>
    <property type="molecule type" value="Genomic_DNA"/>
</dbReference>
<dbReference type="Proteomes" id="UP000314294">
    <property type="component" value="Unassembled WGS sequence"/>
</dbReference>
<evidence type="ECO:0000313" key="3">
    <source>
        <dbReference type="Proteomes" id="UP000314294"/>
    </source>
</evidence>
<name>A0A4Z2GHH1_9TELE</name>
<gene>
    <name evidence="2" type="ORF">EYF80_037003</name>
</gene>